<dbReference type="InterPro" id="IPR050129">
    <property type="entry name" value="Zn_alcohol_dh"/>
</dbReference>
<dbReference type="GO" id="GO:0016491">
    <property type="term" value="F:oxidoreductase activity"/>
    <property type="evidence" value="ECO:0007669"/>
    <property type="project" value="UniProtKB-KW"/>
</dbReference>
<dbReference type="EMBL" id="BFAG01000008">
    <property type="protein sequence ID" value="GBF06359.1"/>
    <property type="molecule type" value="Genomic_DNA"/>
</dbReference>
<dbReference type="SUPFAM" id="SSF51735">
    <property type="entry name" value="NAD(P)-binding Rossmann-fold domains"/>
    <property type="match status" value="1"/>
</dbReference>
<dbReference type="InterPro" id="IPR020843">
    <property type="entry name" value="ER"/>
</dbReference>
<sequence>MPTRRSPVRALMFEAPWQMPLREVEAPQPGPGEVLIRVRAAGVCGSDVHGFTGSTGRRRPGVIMGHEFCGTVEALGEGVSGHAVGERVVVQPIISDGTCPECRAGRPNLCLNRRGIGWSVNGGYAEFVSVPGQNALPLPDEVGWQEGALVEPLAVALHAANLTPLSVGDTAVVLGAGPVGLLTVLALRLRGAGRVIVSDLSGHRLDLARRMGADEVIHAGEVDPVETVRARTGGRGADAVLEVVGITATARQSVLMVRNGGNVTWVGNSAPAVEVPMQEVVTREVTVRGAYAFVEEFPRAVELLRSERVDVTPLIELVAPLADGPVLVHDLARGTLDAVKVVLEP</sequence>
<comment type="similarity">
    <text evidence="4">Belongs to the zinc-containing alcohol dehydrogenase family.</text>
</comment>
<feature type="domain" description="Enoyl reductase (ER)" evidence="5">
    <location>
        <begin position="6"/>
        <end position="343"/>
    </location>
</feature>
<dbReference type="PANTHER" id="PTHR43401">
    <property type="entry name" value="L-THREONINE 3-DEHYDROGENASE"/>
    <property type="match status" value="1"/>
</dbReference>
<reference evidence="7" key="1">
    <citation type="submission" date="2018-01" db="EMBL/GenBank/DDBJ databases">
        <title>Draft Genome Sequence of the Radioresistant Bacterium Deinococcus aerius TR0125, Isolated from the Higher Atmosphere above Japan.</title>
        <authorList>
            <person name="Satoh K."/>
            <person name="Arai H."/>
            <person name="Sanzen T."/>
            <person name="Kawaguchi Y."/>
            <person name="Hayashi H."/>
            <person name="Yokobori S."/>
            <person name="Yamagishi A."/>
            <person name="Oono Y."/>
            <person name="Narumi I."/>
        </authorList>
    </citation>
    <scope>NUCLEOTIDE SEQUENCE [LARGE SCALE GENOMIC DNA]</scope>
    <source>
        <strain evidence="7">TR0125</strain>
    </source>
</reference>
<comment type="cofactor">
    <cofactor evidence="4">
        <name>Zn(2+)</name>
        <dbReference type="ChEBI" id="CHEBI:29105"/>
    </cofactor>
</comment>
<dbReference type="PANTHER" id="PTHR43401:SF2">
    <property type="entry name" value="L-THREONINE 3-DEHYDROGENASE"/>
    <property type="match status" value="1"/>
</dbReference>
<name>A0A2I9CWG9_9DEIO</name>
<evidence type="ECO:0000313" key="7">
    <source>
        <dbReference type="Proteomes" id="UP000236569"/>
    </source>
</evidence>
<dbReference type="Gene3D" id="3.90.180.10">
    <property type="entry name" value="Medium-chain alcohol dehydrogenases, catalytic domain"/>
    <property type="match status" value="1"/>
</dbReference>
<dbReference type="InterPro" id="IPR013154">
    <property type="entry name" value="ADH-like_N"/>
</dbReference>
<gene>
    <name evidence="6" type="ORF">DAERI_080150</name>
</gene>
<dbReference type="SMART" id="SM00829">
    <property type="entry name" value="PKS_ER"/>
    <property type="match status" value="1"/>
</dbReference>
<evidence type="ECO:0000256" key="3">
    <source>
        <dbReference type="ARBA" id="ARBA00023002"/>
    </source>
</evidence>
<organism evidence="6 7">
    <name type="scientific">Deinococcus aerius</name>
    <dbReference type="NCBI Taxonomy" id="200253"/>
    <lineage>
        <taxon>Bacteria</taxon>
        <taxon>Thermotogati</taxon>
        <taxon>Deinococcota</taxon>
        <taxon>Deinococci</taxon>
        <taxon>Deinococcales</taxon>
        <taxon>Deinococcaceae</taxon>
        <taxon>Deinococcus</taxon>
    </lineage>
</organism>
<dbReference type="InterPro" id="IPR011032">
    <property type="entry name" value="GroES-like_sf"/>
</dbReference>
<dbReference type="InterPro" id="IPR036291">
    <property type="entry name" value="NAD(P)-bd_dom_sf"/>
</dbReference>
<proteinExistence type="inferred from homology"/>
<dbReference type="InterPro" id="IPR002328">
    <property type="entry name" value="ADH_Zn_CS"/>
</dbReference>
<keyword evidence="7" id="KW-1185">Reference proteome</keyword>
<dbReference type="PROSITE" id="PS00059">
    <property type="entry name" value="ADH_ZINC"/>
    <property type="match status" value="1"/>
</dbReference>
<dbReference type="CDD" id="cd08236">
    <property type="entry name" value="sugar_DH"/>
    <property type="match status" value="1"/>
</dbReference>
<evidence type="ECO:0000313" key="6">
    <source>
        <dbReference type="EMBL" id="GBF06359.1"/>
    </source>
</evidence>
<keyword evidence="2 4" id="KW-0862">Zinc</keyword>
<comment type="caution">
    <text evidence="6">The sequence shown here is derived from an EMBL/GenBank/DDBJ whole genome shotgun (WGS) entry which is preliminary data.</text>
</comment>
<evidence type="ECO:0000256" key="1">
    <source>
        <dbReference type="ARBA" id="ARBA00022723"/>
    </source>
</evidence>
<dbReference type="GO" id="GO:0008270">
    <property type="term" value="F:zinc ion binding"/>
    <property type="evidence" value="ECO:0007669"/>
    <property type="project" value="InterPro"/>
</dbReference>
<keyword evidence="3" id="KW-0560">Oxidoreductase</keyword>
<dbReference type="Gene3D" id="3.40.50.720">
    <property type="entry name" value="NAD(P)-binding Rossmann-like Domain"/>
    <property type="match status" value="1"/>
</dbReference>
<evidence type="ECO:0000259" key="5">
    <source>
        <dbReference type="SMART" id="SM00829"/>
    </source>
</evidence>
<keyword evidence="1 4" id="KW-0479">Metal-binding</keyword>
<dbReference type="SUPFAM" id="SSF50129">
    <property type="entry name" value="GroES-like"/>
    <property type="match status" value="1"/>
</dbReference>
<accession>A0A2I9CWG9</accession>
<dbReference type="Pfam" id="PF08240">
    <property type="entry name" value="ADH_N"/>
    <property type="match status" value="1"/>
</dbReference>
<evidence type="ECO:0000256" key="2">
    <source>
        <dbReference type="ARBA" id="ARBA00022833"/>
    </source>
</evidence>
<dbReference type="AlphaFoldDB" id="A0A2I9CWG9"/>
<protein>
    <submittedName>
        <fullName evidence="6">Threonine dehydrogenase-like Zn-dependent dehydrogenase</fullName>
    </submittedName>
</protein>
<dbReference type="InterPro" id="IPR013149">
    <property type="entry name" value="ADH-like_C"/>
</dbReference>
<dbReference type="RefSeq" id="WP_235610363.1">
    <property type="nucleotide sequence ID" value="NZ_BFAG01000008.1"/>
</dbReference>
<dbReference type="Pfam" id="PF00107">
    <property type="entry name" value="ADH_zinc_N"/>
    <property type="match status" value="1"/>
</dbReference>
<dbReference type="Proteomes" id="UP000236569">
    <property type="component" value="Unassembled WGS sequence"/>
</dbReference>
<evidence type="ECO:0000256" key="4">
    <source>
        <dbReference type="RuleBase" id="RU361277"/>
    </source>
</evidence>